<dbReference type="OrthoDB" id="298777at2759"/>
<organism evidence="1 2">
    <name type="scientific">Paramecium octaurelia</name>
    <dbReference type="NCBI Taxonomy" id="43137"/>
    <lineage>
        <taxon>Eukaryota</taxon>
        <taxon>Sar</taxon>
        <taxon>Alveolata</taxon>
        <taxon>Ciliophora</taxon>
        <taxon>Intramacronucleata</taxon>
        <taxon>Oligohymenophorea</taxon>
        <taxon>Peniculida</taxon>
        <taxon>Parameciidae</taxon>
        <taxon>Paramecium</taxon>
    </lineage>
</organism>
<dbReference type="PANTHER" id="PTHR33706:SF1">
    <property type="entry name" value="TPR REPEAT PROTEIN"/>
    <property type="match status" value="1"/>
</dbReference>
<sequence length="464" mass="54492">MFVTIQLIQTQKFEWKEVKAIIWRNQFLKVDRTKIQVAQDKQIIYSKDGAIFKIDEIDLIPKKQKAPMDIQQIINLQWLGQYGEQYQKIGRWTAIWMGTMNIFNCYCEQGKKIGLWKEIIKFHQKQTITYESGEYINNKKVGQWKVIYNGLEIGGGTYNEDNQRHGKWVKVRALIQRNWTITYIGIYKNGKKVGVWDIYFKFQKRDQLIGGGVYDKTGQGYSYVIHNGEYKIGKKVGKWETLQKKLGNILSLKMIGGGSYDEGNQGLKIDQWIDIGHIFQSAQVTYSGEYKQGNKIGRWDSWWKSKYKQNLKIGGGYYDKGGQSDKIGLWVDVSDEFFEESQVIFNGEYKNGKKIGRWGIWLRIQDRLGGNIGRKQMQIINKNILFQSSGGGAYNELGQKIGTWIEISDVFYEWRQLTYNGDYNNGKKVGFWDTRYRKGFCNSFKSVYQQQMIFYLLIQWWRVI</sequence>
<dbReference type="Proteomes" id="UP000683925">
    <property type="component" value="Unassembled WGS sequence"/>
</dbReference>
<gene>
    <name evidence="1" type="ORF">POCTA_138.1.T0510022</name>
</gene>
<dbReference type="PANTHER" id="PTHR33706">
    <property type="entry name" value="MORN VARIANT REPEAT PROTEIN"/>
    <property type="match status" value="1"/>
</dbReference>
<dbReference type="EMBL" id="CAJJDP010000051">
    <property type="protein sequence ID" value="CAD8167932.1"/>
    <property type="molecule type" value="Genomic_DNA"/>
</dbReference>
<evidence type="ECO:0000313" key="1">
    <source>
        <dbReference type="EMBL" id="CAD8167932.1"/>
    </source>
</evidence>
<accession>A0A8S1UVI0</accession>
<comment type="caution">
    <text evidence="1">The sequence shown here is derived from an EMBL/GenBank/DDBJ whole genome shotgun (WGS) entry which is preliminary data.</text>
</comment>
<dbReference type="AlphaFoldDB" id="A0A8S1UVI0"/>
<reference evidence="1" key="1">
    <citation type="submission" date="2021-01" db="EMBL/GenBank/DDBJ databases">
        <authorList>
            <consortium name="Genoscope - CEA"/>
            <person name="William W."/>
        </authorList>
    </citation>
    <scope>NUCLEOTIDE SEQUENCE</scope>
</reference>
<protein>
    <submittedName>
        <fullName evidence="1">Uncharacterized protein</fullName>
    </submittedName>
</protein>
<name>A0A8S1UVI0_PAROT</name>
<evidence type="ECO:0000313" key="2">
    <source>
        <dbReference type="Proteomes" id="UP000683925"/>
    </source>
</evidence>
<keyword evidence="2" id="KW-1185">Reference proteome</keyword>
<proteinExistence type="predicted"/>